<dbReference type="Pfam" id="PF03297">
    <property type="entry name" value="Ribosomal_S25"/>
    <property type="match status" value="1"/>
</dbReference>
<dbReference type="OrthoDB" id="10263513at2759"/>
<accession>A0A0L6V8R7</accession>
<dbReference type="AlphaFoldDB" id="A0A0L6V8R7"/>
<dbReference type="FunFam" id="3.30.63.20:FF:000001">
    <property type="entry name" value="40S ribosomal protein S25"/>
    <property type="match status" value="1"/>
</dbReference>
<comment type="caution">
    <text evidence="4">The sequence shown here is derived from an EMBL/GenBank/DDBJ whole genome shotgun (WGS) entry which is preliminary data.</text>
</comment>
<dbReference type="Gene3D" id="3.30.63.20">
    <property type="match status" value="1"/>
</dbReference>
<proteinExistence type="inferred from homology"/>
<dbReference type="STRING" id="27349.A0A0L6V8R7"/>
<dbReference type="GO" id="GO:1990904">
    <property type="term" value="C:ribonucleoprotein complex"/>
    <property type="evidence" value="ECO:0007669"/>
    <property type="project" value="UniProtKB-KW"/>
</dbReference>
<name>A0A0L6V8R7_9BASI</name>
<evidence type="ECO:0000313" key="4">
    <source>
        <dbReference type="EMBL" id="KNZ56907.1"/>
    </source>
</evidence>
<dbReference type="EMBL" id="LAVV01007158">
    <property type="protein sequence ID" value="KNZ56907.1"/>
    <property type="molecule type" value="Genomic_DNA"/>
</dbReference>
<dbReference type="SUPFAM" id="SSF46785">
    <property type="entry name" value="Winged helix' DNA-binding domain"/>
    <property type="match status" value="1"/>
</dbReference>
<dbReference type="VEuPathDB" id="FungiDB:VP01_228g10"/>
<dbReference type="Proteomes" id="UP000037035">
    <property type="component" value="Unassembled WGS sequence"/>
</dbReference>
<keyword evidence="2 4" id="KW-0689">Ribosomal protein</keyword>
<evidence type="ECO:0000256" key="1">
    <source>
        <dbReference type="ARBA" id="ARBA00009106"/>
    </source>
</evidence>
<dbReference type="PANTHER" id="PTHR12850">
    <property type="entry name" value="40S RIBOSOMAL PROTEIN S25"/>
    <property type="match status" value="1"/>
</dbReference>
<keyword evidence="3" id="KW-0687">Ribonucleoprotein</keyword>
<dbReference type="InterPro" id="IPR004977">
    <property type="entry name" value="Ribosomal_eS25"/>
</dbReference>
<reference evidence="4 5" key="1">
    <citation type="submission" date="2015-08" db="EMBL/GenBank/DDBJ databases">
        <title>Next Generation Sequencing and Analysis of the Genome of Puccinia sorghi L Schw, the Causal Agent of Maize Common Rust.</title>
        <authorList>
            <person name="Rochi L."/>
            <person name="Burguener G."/>
            <person name="Darino M."/>
            <person name="Turjanski A."/>
            <person name="Kreff E."/>
            <person name="Dieguez M.J."/>
            <person name="Sacco F."/>
        </authorList>
    </citation>
    <scope>NUCLEOTIDE SEQUENCE [LARGE SCALE GENOMIC DNA]</scope>
    <source>
        <strain evidence="4 5">RO10H11247</strain>
    </source>
</reference>
<sequence length="215" mass="24382">MADETHKMFIFQVFWPFQCLHTEMIMGRLFHRGWYRPEAENTVQMPGVWLGSTGFSLDDRAAVRGVYSCRGALRLRESHTLRAGWLDSHCPPALVNLSPLLHQDKGRPNTNPLVMAKAVAAASGHKAAKKKKWSKGKVKDKANNHVICDKPTYDKIFKEVPTYKMISQSVLIDRMKINGSLARVAIQHLEREGLIKRIVHHRGQLVYTRATAATE</sequence>
<keyword evidence="5" id="KW-1185">Reference proteome</keyword>
<comment type="similarity">
    <text evidence="1">Belongs to the eukaryotic ribosomal protein eS25 family.</text>
</comment>
<dbReference type="GO" id="GO:0005840">
    <property type="term" value="C:ribosome"/>
    <property type="evidence" value="ECO:0007669"/>
    <property type="project" value="UniProtKB-KW"/>
</dbReference>
<dbReference type="InterPro" id="IPR036390">
    <property type="entry name" value="WH_DNA-bd_sf"/>
</dbReference>
<evidence type="ECO:0000256" key="2">
    <source>
        <dbReference type="ARBA" id="ARBA00022980"/>
    </source>
</evidence>
<protein>
    <submittedName>
        <fullName evidence="4">S25 ribosomal protein</fullName>
    </submittedName>
</protein>
<organism evidence="4 5">
    <name type="scientific">Puccinia sorghi</name>
    <dbReference type="NCBI Taxonomy" id="27349"/>
    <lineage>
        <taxon>Eukaryota</taxon>
        <taxon>Fungi</taxon>
        <taxon>Dikarya</taxon>
        <taxon>Basidiomycota</taxon>
        <taxon>Pucciniomycotina</taxon>
        <taxon>Pucciniomycetes</taxon>
        <taxon>Pucciniales</taxon>
        <taxon>Pucciniaceae</taxon>
        <taxon>Puccinia</taxon>
    </lineage>
</organism>
<evidence type="ECO:0000256" key="3">
    <source>
        <dbReference type="ARBA" id="ARBA00023274"/>
    </source>
</evidence>
<evidence type="ECO:0000313" key="5">
    <source>
        <dbReference type="Proteomes" id="UP000037035"/>
    </source>
</evidence>
<gene>
    <name evidence="4" type="ORF">VP01_228g10</name>
</gene>